<evidence type="ECO:0000313" key="2">
    <source>
        <dbReference type="Proteomes" id="UP000886523"/>
    </source>
</evidence>
<sequence length="116" mass="12128">MATFRLLSALVTCNPHIALNQGIGGEGGGPTSKVAAVRGELPFVPSPAVTLDASEQISDGVSPQNHAPTNQLGFRNRVHQTKLGKAGALIFDPYLKAASGEVGHASQKKNKNENEQ</sequence>
<dbReference type="EMBL" id="MU129139">
    <property type="protein sequence ID" value="KAF9505719.1"/>
    <property type="molecule type" value="Genomic_DNA"/>
</dbReference>
<gene>
    <name evidence="1" type="ORF">BS47DRAFT_513976</name>
</gene>
<organism evidence="1 2">
    <name type="scientific">Hydnum rufescens UP504</name>
    <dbReference type="NCBI Taxonomy" id="1448309"/>
    <lineage>
        <taxon>Eukaryota</taxon>
        <taxon>Fungi</taxon>
        <taxon>Dikarya</taxon>
        <taxon>Basidiomycota</taxon>
        <taxon>Agaricomycotina</taxon>
        <taxon>Agaricomycetes</taxon>
        <taxon>Cantharellales</taxon>
        <taxon>Hydnaceae</taxon>
        <taxon>Hydnum</taxon>
    </lineage>
</organism>
<evidence type="ECO:0000313" key="1">
    <source>
        <dbReference type="EMBL" id="KAF9505719.1"/>
    </source>
</evidence>
<dbReference type="Proteomes" id="UP000886523">
    <property type="component" value="Unassembled WGS sequence"/>
</dbReference>
<keyword evidence="2" id="KW-1185">Reference proteome</keyword>
<reference evidence="1" key="1">
    <citation type="journal article" date="2020" name="Nat. Commun.">
        <title>Large-scale genome sequencing of mycorrhizal fungi provides insights into the early evolution of symbiotic traits.</title>
        <authorList>
            <person name="Miyauchi S."/>
            <person name="Kiss E."/>
            <person name="Kuo A."/>
            <person name="Drula E."/>
            <person name="Kohler A."/>
            <person name="Sanchez-Garcia M."/>
            <person name="Morin E."/>
            <person name="Andreopoulos B."/>
            <person name="Barry K.W."/>
            <person name="Bonito G."/>
            <person name="Buee M."/>
            <person name="Carver A."/>
            <person name="Chen C."/>
            <person name="Cichocki N."/>
            <person name="Clum A."/>
            <person name="Culley D."/>
            <person name="Crous P.W."/>
            <person name="Fauchery L."/>
            <person name="Girlanda M."/>
            <person name="Hayes R.D."/>
            <person name="Keri Z."/>
            <person name="LaButti K."/>
            <person name="Lipzen A."/>
            <person name="Lombard V."/>
            <person name="Magnuson J."/>
            <person name="Maillard F."/>
            <person name="Murat C."/>
            <person name="Nolan M."/>
            <person name="Ohm R.A."/>
            <person name="Pangilinan J."/>
            <person name="Pereira M.F."/>
            <person name="Perotto S."/>
            <person name="Peter M."/>
            <person name="Pfister S."/>
            <person name="Riley R."/>
            <person name="Sitrit Y."/>
            <person name="Stielow J.B."/>
            <person name="Szollosi G."/>
            <person name="Zifcakova L."/>
            <person name="Stursova M."/>
            <person name="Spatafora J.W."/>
            <person name="Tedersoo L."/>
            <person name="Vaario L.M."/>
            <person name="Yamada A."/>
            <person name="Yan M."/>
            <person name="Wang P."/>
            <person name="Xu J."/>
            <person name="Bruns T."/>
            <person name="Baldrian P."/>
            <person name="Vilgalys R."/>
            <person name="Dunand C."/>
            <person name="Henrissat B."/>
            <person name="Grigoriev I.V."/>
            <person name="Hibbett D."/>
            <person name="Nagy L.G."/>
            <person name="Martin F.M."/>
        </authorList>
    </citation>
    <scope>NUCLEOTIDE SEQUENCE</scope>
    <source>
        <strain evidence="1">UP504</strain>
    </source>
</reference>
<comment type="caution">
    <text evidence="1">The sequence shown here is derived from an EMBL/GenBank/DDBJ whole genome shotgun (WGS) entry which is preliminary data.</text>
</comment>
<accession>A0A9P6DNY4</accession>
<protein>
    <submittedName>
        <fullName evidence="1">Uncharacterized protein</fullName>
    </submittedName>
</protein>
<name>A0A9P6DNY4_9AGAM</name>
<dbReference type="AlphaFoldDB" id="A0A9P6DNY4"/>
<proteinExistence type="predicted"/>